<reference evidence="7 8" key="1">
    <citation type="submission" date="2019-02" db="EMBL/GenBank/DDBJ databases">
        <title>Genomic Encyclopedia of Type Strains, Phase IV (KMG-IV): sequencing the most valuable type-strain genomes for metagenomic binning, comparative biology and taxonomic classification.</title>
        <authorList>
            <person name="Goeker M."/>
        </authorList>
    </citation>
    <scope>NUCLEOTIDE SEQUENCE [LARGE SCALE GENOMIC DNA]</scope>
    <source>
        <strain evidence="7 8">DSM 19570</strain>
    </source>
</reference>
<dbReference type="InterPro" id="IPR008271">
    <property type="entry name" value="Ser/Thr_kinase_AS"/>
</dbReference>
<dbReference type="PROSITE" id="PS50011">
    <property type="entry name" value="PROTEIN_KINASE_DOM"/>
    <property type="match status" value="1"/>
</dbReference>
<dbReference type="InterPro" id="IPR011009">
    <property type="entry name" value="Kinase-like_dom_sf"/>
</dbReference>
<dbReference type="PROSITE" id="PS00107">
    <property type="entry name" value="PROTEIN_KINASE_ATP"/>
    <property type="match status" value="1"/>
</dbReference>
<dbReference type="Gene3D" id="1.25.40.10">
    <property type="entry name" value="Tetratricopeptide repeat domain"/>
    <property type="match status" value="2"/>
</dbReference>
<evidence type="ECO:0000313" key="8">
    <source>
        <dbReference type="Proteomes" id="UP000293671"/>
    </source>
</evidence>
<keyword evidence="7" id="KW-0723">Serine/threonine-protein kinase</keyword>
<dbReference type="GO" id="GO:0005524">
    <property type="term" value="F:ATP binding"/>
    <property type="evidence" value="ECO:0007669"/>
    <property type="project" value="UniProtKB-UniRule"/>
</dbReference>
<dbReference type="SUPFAM" id="SSF56112">
    <property type="entry name" value="Protein kinase-like (PK-like)"/>
    <property type="match status" value="1"/>
</dbReference>
<dbReference type="SMART" id="SM00220">
    <property type="entry name" value="S_TKc"/>
    <property type="match status" value="1"/>
</dbReference>
<keyword evidence="1" id="KW-0808">Transferase</keyword>
<evidence type="ECO:0000256" key="3">
    <source>
        <dbReference type="ARBA" id="ARBA00022777"/>
    </source>
</evidence>
<dbReference type="EMBL" id="SHKP01000006">
    <property type="protein sequence ID" value="RZT98006.1"/>
    <property type="molecule type" value="Genomic_DNA"/>
</dbReference>
<dbReference type="Proteomes" id="UP000293671">
    <property type="component" value="Unassembled WGS sequence"/>
</dbReference>
<dbReference type="PANTHER" id="PTHR43289">
    <property type="entry name" value="MITOGEN-ACTIVATED PROTEIN KINASE KINASE KINASE 20-RELATED"/>
    <property type="match status" value="1"/>
</dbReference>
<keyword evidence="2 5" id="KW-0547">Nucleotide-binding</keyword>
<dbReference type="GO" id="GO:0004674">
    <property type="term" value="F:protein serine/threonine kinase activity"/>
    <property type="evidence" value="ECO:0007669"/>
    <property type="project" value="UniProtKB-KW"/>
</dbReference>
<sequence>MAPIGPQDWQRLSQLYDEALDLADEQRPAWLEALREAGDPMLQRLLQMLEARRAAEDEEFLDALPPTTAPAAGTPQAGTRIGPYRIERPLGSGGMAEVWLARRDDGGPQRAVALKLLHRWRAGPAFAPRFERERDILAGLNHPRIASLFDAGTSAEGWPYLALEFVDGEPITEHADRLRLGLRGRIALFRQVLLAMQHAHAHLVLHRDLKPANILVTGDGWVKLLDFGIAKLLAAEQSQTDDTELTREAGRPLTPRYASPEQILGRPLSTASDVYSLGVVLYELLCGHEPCEPGSTLPGALERAIVEIEPRPASQRVDATVAALRGSEPRALRRALASELDALLGKALAKDPARRYGSVDLLLADVDRWLAGEPVQARAPSAWWRAAKFAGRHRVGVALGSAALAGMVVLTTVALVQAQRARSEAATALAARSFLLDLFRWADPQTNRGRELSARELLDTGRRQAAALQGQAELQLDLLGGIGDVQLFIGDYENAARAQQEVLRLRQRDGDRRGAAIAQLELADNVYRQGGYAEAARLVADAASAAEADDHELQFRIAEQRGWLALHSGQSPAAQAQFEQALVHARVAFGEASLPAIDALRGLLNAVADRGRYEEALALVERARVLVERAPDMTPRDRLGNDYDRVNVLYRWGRFRDAAAAAADSEPRCAEQLGAADETCVLQLQLQLQSMLSMDDRSGLQGRLPALIGVLDRLPAGRRSAEGLIVAVHSLIGAGQVERHPELVERLARQAEAASGERLPRALAERSALVMAELELRRGKADEARRWLSSFALQQPAQAPAPRQQAHAGLVDAWVWRAAGDKVRAEQALLRAYRDYADLLGAEHPQTLSVSLNLADLLRAQGRTAEGLALVDAALPGLRVAWGADSPAFRRAARLQSELRDATGGIAKNAVSTPEFFN</sequence>
<keyword evidence="8" id="KW-1185">Reference proteome</keyword>
<gene>
    <name evidence="7" type="ORF">EV670_2408</name>
</gene>
<evidence type="ECO:0000256" key="4">
    <source>
        <dbReference type="ARBA" id="ARBA00022840"/>
    </source>
</evidence>
<accession>A0A4Q7VNP0</accession>
<dbReference type="InterPro" id="IPR011990">
    <property type="entry name" value="TPR-like_helical_dom_sf"/>
</dbReference>
<evidence type="ECO:0000256" key="2">
    <source>
        <dbReference type="ARBA" id="ARBA00022741"/>
    </source>
</evidence>
<dbReference type="Gene3D" id="3.30.200.20">
    <property type="entry name" value="Phosphorylase Kinase, domain 1"/>
    <property type="match status" value="1"/>
</dbReference>
<evidence type="ECO:0000256" key="5">
    <source>
        <dbReference type="PROSITE-ProRule" id="PRU10141"/>
    </source>
</evidence>
<dbReference type="PANTHER" id="PTHR43289:SF34">
    <property type="entry name" value="SERINE_THREONINE-PROTEIN KINASE YBDM-RELATED"/>
    <property type="match status" value="1"/>
</dbReference>
<evidence type="ECO:0000313" key="7">
    <source>
        <dbReference type="EMBL" id="RZT98006.1"/>
    </source>
</evidence>
<evidence type="ECO:0000259" key="6">
    <source>
        <dbReference type="PROSITE" id="PS50011"/>
    </source>
</evidence>
<organism evidence="7 8">
    <name type="scientific">Rivibacter subsaxonicus</name>
    <dbReference type="NCBI Taxonomy" id="457575"/>
    <lineage>
        <taxon>Bacteria</taxon>
        <taxon>Pseudomonadati</taxon>
        <taxon>Pseudomonadota</taxon>
        <taxon>Betaproteobacteria</taxon>
        <taxon>Burkholderiales</taxon>
        <taxon>Rivibacter</taxon>
    </lineage>
</organism>
<dbReference type="Gene3D" id="1.10.510.10">
    <property type="entry name" value="Transferase(Phosphotransferase) domain 1"/>
    <property type="match status" value="1"/>
</dbReference>
<dbReference type="RefSeq" id="WP_165393309.1">
    <property type="nucleotide sequence ID" value="NZ_SHKP01000006.1"/>
</dbReference>
<evidence type="ECO:0000256" key="1">
    <source>
        <dbReference type="ARBA" id="ARBA00022679"/>
    </source>
</evidence>
<feature type="domain" description="Protein kinase" evidence="6">
    <location>
        <begin position="84"/>
        <end position="370"/>
    </location>
</feature>
<name>A0A4Q7VNP0_9BURK</name>
<comment type="caution">
    <text evidence="7">The sequence shown here is derived from an EMBL/GenBank/DDBJ whole genome shotgun (WGS) entry which is preliminary data.</text>
</comment>
<feature type="binding site" evidence="5">
    <location>
        <position position="115"/>
    </location>
    <ligand>
        <name>ATP</name>
        <dbReference type="ChEBI" id="CHEBI:30616"/>
    </ligand>
</feature>
<dbReference type="InterPro" id="IPR017441">
    <property type="entry name" value="Protein_kinase_ATP_BS"/>
</dbReference>
<dbReference type="CDD" id="cd14014">
    <property type="entry name" value="STKc_PknB_like"/>
    <property type="match status" value="1"/>
</dbReference>
<dbReference type="InterPro" id="IPR000719">
    <property type="entry name" value="Prot_kinase_dom"/>
</dbReference>
<proteinExistence type="predicted"/>
<dbReference type="AlphaFoldDB" id="A0A4Q7VNP0"/>
<dbReference type="SUPFAM" id="SSF48452">
    <property type="entry name" value="TPR-like"/>
    <property type="match status" value="1"/>
</dbReference>
<dbReference type="PROSITE" id="PS00108">
    <property type="entry name" value="PROTEIN_KINASE_ST"/>
    <property type="match status" value="1"/>
</dbReference>
<protein>
    <submittedName>
        <fullName evidence="7">Serine/threonine protein kinase</fullName>
    </submittedName>
</protein>
<keyword evidence="4 5" id="KW-0067">ATP-binding</keyword>
<keyword evidence="3 7" id="KW-0418">Kinase</keyword>
<dbReference type="Pfam" id="PF00069">
    <property type="entry name" value="Pkinase"/>
    <property type="match status" value="1"/>
</dbReference>